<evidence type="ECO:0000313" key="2">
    <source>
        <dbReference type="EMBL" id="OEU22655.1"/>
    </source>
</evidence>
<accession>A0A1E7FWZ0</accession>
<dbReference type="AlphaFoldDB" id="A0A1E7FWZ0"/>
<feature type="signal peptide" evidence="1">
    <location>
        <begin position="1"/>
        <end position="28"/>
    </location>
</feature>
<dbReference type="EMBL" id="KV784353">
    <property type="protein sequence ID" value="OEU22655.1"/>
    <property type="molecule type" value="Genomic_DNA"/>
</dbReference>
<proteinExistence type="predicted"/>
<name>A0A1E7FWZ0_9STRA</name>
<keyword evidence="1" id="KW-0732">Signal</keyword>
<dbReference type="KEGG" id="fcy:FRACYDRAFT_232813"/>
<dbReference type="OrthoDB" id="47623at2759"/>
<sequence length="136" mass="15590">MFLSLHQSRRMLLPILCILLISICKIESFEVARQVKSPFQQQQQQQQQQRPPSTFSVLTCTSQKLLVQSSSCSLIVLDAKKKKIVEEEEEREQPRGLGLVLLFMTPWRNPNSIFVYMFLILYGLGKYGELKASGAL</sequence>
<feature type="chain" id="PRO_5009193618" evidence="1">
    <location>
        <begin position="29"/>
        <end position="136"/>
    </location>
</feature>
<protein>
    <submittedName>
        <fullName evidence="2">Uncharacterized protein</fullName>
    </submittedName>
</protein>
<dbReference type="InParanoid" id="A0A1E7FWZ0"/>
<reference evidence="2 3" key="1">
    <citation type="submission" date="2016-09" db="EMBL/GenBank/DDBJ databases">
        <title>Extensive genetic diversity and differential bi-allelic expression allows diatom success in the polar Southern Ocean.</title>
        <authorList>
            <consortium name="DOE Joint Genome Institute"/>
            <person name="Mock T."/>
            <person name="Otillar R.P."/>
            <person name="Strauss J."/>
            <person name="Dupont C."/>
            <person name="Frickenhaus S."/>
            <person name="Maumus F."/>
            <person name="Mcmullan M."/>
            <person name="Sanges R."/>
            <person name="Schmutz J."/>
            <person name="Toseland A."/>
            <person name="Valas R."/>
            <person name="Veluchamy A."/>
            <person name="Ward B.J."/>
            <person name="Allen A."/>
            <person name="Barry K."/>
            <person name="Falciatore A."/>
            <person name="Ferrante M."/>
            <person name="Fortunato A.E."/>
            <person name="Gloeckner G."/>
            <person name="Gruber A."/>
            <person name="Hipkin R."/>
            <person name="Janech M."/>
            <person name="Kroth P."/>
            <person name="Leese F."/>
            <person name="Lindquist E."/>
            <person name="Lyon B.R."/>
            <person name="Martin J."/>
            <person name="Mayer C."/>
            <person name="Parker M."/>
            <person name="Quesneville H."/>
            <person name="Raymond J."/>
            <person name="Uhlig C."/>
            <person name="Valentin K.U."/>
            <person name="Worden A.Z."/>
            <person name="Armbrust E.V."/>
            <person name="Bowler C."/>
            <person name="Green B."/>
            <person name="Moulton V."/>
            <person name="Van Oosterhout C."/>
            <person name="Grigoriev I."/>
        </authorList>
    </citation>
    <scope>NUCLEOTIDE SEQUENCE [LARGE SCALE GENOMIC DNA]</scope>
    <source>
        <strain evidence="2 3">CCMP1102</strain>
    </source>
</reference>
<gene>
    <name evidence="2" type="ORF">FRACYDRAFT_232813</name>
</gene>
<evidence type="ECO:0000256" key="1">
    <source>
        <dbReference type="SAM" id="SignalP"/>
    </source>
</evidence>
<evidence type="ECO:0000313" key="3">
    <source>
        <dbReference type="Proteomes" id="UP000095751"/>
    </source>
</evidence>
<dbReference type="Proteomes" id="UP000095751">
    <property type="component" value="Unassembled WGS sequence"/>
</dbReference>
<keyword evidence="3" id="KW-1185">Reference proteome</keyword>
<organism evidence="2 3">
    <name type="scientific">Fragilariopsis cylindrus CCMP1102</name>
    <dbReference type="NCBI Taxonomy" id="635003"/>
    <lineage>
        <taxon>Eukaryota</taxon>
        <taxon>Sar</taxon>
        <taxon>Stramenopiles</taxon>
        <taxon>Ochrophyta</taxon>
        <taxon>Bacillariophyta</taxon>
        <taxon>Bacillariophyceae</taxon>
        <taxon>Bacillariophycidae</taxon>
        <taxon>Bacillariales</taxon>
        <taxon>Bacillariaceae</taxon>
        <taxon>Fragilariopsis</taxon>
    </lineage>
</organism>